<dbReference type="Proteomes" id="UP000218615">
    <property type="component" value="Unassembled WGS sequence"/>
</dbReference>
<dbReference type="AlphaFoldDB" id="A0A284VIJ3"/>
<evidence type="ECO:0000313" key="1">
    <source>
        <dbReference type="EMBL" id="SNQ59009.1"/>
    </source>
</evidence>
<dbReference type="EMBL" id="FZMP01000006">
    <property type="protein sequence ID" value="SNQ59009.1"/>
    <property type="molecule type" value="Genomic_DNA"/>
</dbReference>
<name>A0A284VIJ3_9EURY</name>
<dbReference type="RefSeq" id="WP_256999878.1">
    <property type="nucleotide sequence ID" value="NZ_FZMP01000006.1"/>
</dbReference>
<reference evidence="2" key="1">
    <citation type="submission" date="2017-06" db="EMBL/GenBank/DDBJ databases">
        <authorList>
            <person name="Cremers G."/>
        </authorList>
    </citation>
    <scope>NUCLEOTIDE SEQUENCE [LARGE SCALE GENOMIC DNA]</scope>
</reference>
<organism evidence="1 2">
    <name type="scientific">Candidatus Methanoperedens nitratireducens</name>
    <dbReference type="NCBI Taxonomy" id="1392998"/>
    <lineage>
        <taxon>Archaea</taxon>
        <taxon>Methanobacteriati</taxon>
        <taxon>Methanobacteriota</taxon>
        <taxon>Stenosarchaea group</taxon>
        <taxon>Methanomicrobia</taxon>
        <taxon>Methanosarcinales</taxon>
        <taxon>ANME-2 cluster</taxon>
        <taxon>Candidatus Methanoperedentaceae</taxon>
        <taxon>Candidatus Methanoperedens</taxon>
    </lineage>
</organism>
<evidence type="ECO:0000313" key="2">
    <source>
        <dbReference type="Proteomes" id="UP000218615"/>
    </source>
</evidence>
<accession>A0A284VIJ3</accession>
<sequence>MKAKVVYIKPDKAKRVNEILVAEKEFMENEKIEAPNVETEP</sequence>
<proteinExistence type="predicted"/>
<gene>
    <name evidence="1" type="ORF">MNV_1030029</name>
</gene>
<protein>
    <submittedName>
        <fullName evidence="1">Uncharacterized protein</fullName>
    </submittedName>
</protein>
<keyword evidence="2" id="KW-1185">Reference proteome</keyword>